<protein>
    <submittedName>
        <fullName evidence="1">Uncharacterized protein</fullName>
    </submittedName>
</protein>
<sequence length="121" mass="13074">MLHSSYYAGLFKEPLSYCRSAEASVVVRQSHEDWPGFGGAENCLLSSPKCLGLPSQMRGSAFQRSPPSGELDTLEEEEAGQTWYTQAHSKGLLGPSGGVLGQGLLMQLTGTMRPSVLWPGW</sequence>
<reference evidence="1 2" key="1">
    <citation type="submission" date="2021-06" db="EMBL/GenBank/DDBJ databases">
        <authorList>
            <person name="Palmer J.M."/>
        </authorList>
    </citation>
    <scope>NUCLEOTIDE SEQUENCE [LARGE SCALE GENOMIC DNA]</scope>
    <source>
        <strain evidence="1 2">XC_2019</strain>
        <tissue evidence="1">Muscle</tissue>
    </source>
</reference>
<gene>
    <name evidence="1" type="ORF">XENOCAPTIV_017938</name>
</gene>
<accession>A0ABV0RR42</accession>
<evidence type="ECO:0000313" key="1">
    <source>
        <dbReference type="EMBL" id="MEQ2210705.1"/>
    </source>
</evidence>
<organism evidence="1 2">
    <name type="scientific">Xenoophorus captivus</name>
    <dbReference type="NCBI Taxonomy" id="1517983"/>
    <lineage>
        <taxon>Eukaryota</taxon>
        <taxon>Metazoa</taxon>
        <taxon>Chordata</taxon>
        <taxon>Craniata</taxon>
        <taxon>Vertebrata</taxon>
        <taxon>Euteleostomi</taxon>
        <taxon>Actinopterygii</taxon>
        <taxon>Neopterygii</taxon>
        <taxon>Teleostei</taxon>
        <taxon>Neoteleostei</taxon>
        <taxon>Acanthomorphata</taxon>
        <taxon>Ovalentaria</taxon>
        <taxon>Atherinomorphae</taxon>
        <taxon>Cyprinodontiformes</taxon>
        <taxon>Goodeidae</taxon>
        <taxon>Xenoophorus</taxon>
    </lineage>
</organism>
<dbReference type="EMBL" id="JAHRIN010054163">
    <property type="protein sequence ID" value="MEQ2210705.1"/>
    <property type="molecule type" value="Genomic_DNA"/>
</dbReference>
<keyword evidence="2" id="KW-1185">Reference proteome</keyword>
<name>A0ABV0RR42_9TELE</name>
<comment type="caution">
    <text evidence="1">The sequence shown here is derived from an EMBL/GenBank/DDBJ whole genome shotgun (WGS) entry which is preliminary data.</text>
</comment>
<proteinExistence type="predicted"/>
<dbReference type="Proteomes" id="UP001434883">
    <property type="component" value="Unassembled WGS sequence"/>
</dbReference>
<evidence type="ECO:0000313" key="2">
    <source>
        <dbReference type="Proteomes" id="UP001434883"/>
    </source>
</evidence>